<dbReference type="PROSITE" id="PS00662">
    <property type="entry name" value="T2SP_E"/>
    <property type="match status" value="1"/>
</dbReference>
<dbReference type="CDD" id="cd01130">
    <property type="entry name" value="VirB11-like_ATPase"/>
    <property type="match status" value="1"/>
</dbReference>
<dbReference type="HOGENOM" id="CLU_005379_4_1_9"/>
<comment type="similarity">
    <text evidence="1">Belongs to the GSP E family.</text>
</comment>
<evidence type="ECO:0000313" key="3">
    <source>
        <dbReference type="EMBL" id="ADU23759.1"/>
    </source>
</evidence>
<geneLocation type="plasmid" evidence="3 4">
    <name>pRUMAL01</name>
</geneLocation>
<dbReference type="SUPFAM" id="SSF52540">
    <property type="entry name" value="P-loop containing nucleoside triphosphate hydrolases"/>
    <property type="match status" value="1"/>
</dbReference>
<dbReference type="Proteomes" id="UP000006919">
    <property type="component" value="Plasmid pRUMAL01"/>
</dbReference>
<dbReference type="eggNOG" id="COG4962">
    <property type="taxonomic scope" value="Bacteria"/>
</dbReference>
<feature type="domain" description="Bacterial type II secretion system protein E" evidence="2">
    <location>
        <begin position="295"/>
        <end position="309"/>
    </location>
</feature>
<proteinExistence type="inferred from homology"/>
<dbReference type="PANTHER" id="PTHR30486">
    <property type="entry name" value="TWITCHING MOTILITY PROTEIN PILT"/>
    <property type="match status" value="1"/>
</dbReference>
<dbReference type="AlphaFoldDB" id="E6UJB3"/>
<sequence>MSLIEKIINKAEKEKQSLADKIQSESVILDSQQQDTANALIKEISSENFDTITLKGIDNSVNELKDQLHKKIEALDVSYEEKLKLEKNIAANISGLGPLEEFMSDPDITEIMVLRYDHVVIEKNGEKINTDVKFQSELHLVNVIQRIVQPIGRQINLSTPIVDARLSDGSRVNATIPPVSVDGATLTIRKFSNKALTGEDYLKLGTLNQEMLDFLCAAVKGKANIIVSGGTNTGKTTLLNMLSGFIPEEEMVITIEDSCELQLKSPNVRRLEAKDSLATDRVMKIDIKALVKNSLRMNPDRIIVGEIRDGTIVDMISAMSTGHEGSMSTTHANSPANLVNSRIPIFYSMANASFTAETQALQVAEALDLIVQIGFRNKKRVITHITEVSGASDYRINLKDIFTYDSNGGFSATGYVPKTLLSRLKAYGSEIDEKVFDPKKS</sequence>
<evidence type="ECO:0000313" key="4">
    <source>
        <dbReference type="Proteomes" id="UP000006919"/>
    </source>
</evidence>
<evidence type="ECO:0000259" key="2">
    <source>
        <dbReference type="PROSITE" id="PS00662"/>
    </source>
</evidence>
<dbReference type="Gene3D" id="3.30.450.380">
    <property type="match status" value="1"/>
</dbReference>
<evidence type="ECO:0000256" key="1">
    <source>
        <dbReference type="ARBA" id="ARBA00006611"/>
    </source>
</evidence>
<dbReference type="KEGG" id="ral:Rumal_3296"/>
<dbReference type="EMBL" id="CP002404">
    <property type="protein sequence ID" value="ADU23759.1"/>
    <property type="molecule type" value="Genomic_DNA"/>
</dbReference>
<protein>
    <submittedName>
        <fullName evidence="3">Type II secretion system protein E</fullName>
    </submittedName>
</protein>
<dbReference type="InterPro" id="IPR027417">
    <property type="entry name" value="P-loop_NTPase"/>
</dbReference>
<gene>
    <name evidence="3" type="ordered locus">Rumal_3296</name>
</gene>
<name>E6UJB3_RUMA7</name>
<dbReference type="PANTHER" id="PTHR30486:SF15">
    <property type="entry name" value="TYPE II_IV SECRETION SYSTEM ATPASE"/>
    <property type="match status" value="1"/>
</dbReference>
<accession>E6UJB3</accession>
<dbReference type="Gene3D" id="3.40.50.300">
    <property type="entry name" value="P-loop containing nucleotide triphosphate hydrolases"/>
    <property type="match status" value="1"/>
</dbReference>
<reference evidence="4" key="1">
    <citation type="journal article" date="2011" name="J. Bacteriol.">
        <title>Complete genome of the cellulolytic ruminal bacterium Ruminococcus albus 7.</title>
        <authorList>
            <person name="Suen G."/>
            <person name="Stevenson D.M."/>
            <person name="Bruce D.C."/>
            <person name="Chertkov O."/>
            <person name="Copeland A."/>
            <person name="Cheng J.F."/>
            <person name="Detter C."/>
            <person name="Detter J.C."/>
            <person name="Goodwin L.A."/>
            <person name="Han C.S."/>
            <person name="Hauser L.J."/>
            <person name="Ivanova N.N."/>
            <person name="Kyrpides N.C."/>
            <person name="Land M.L."/>
            <person name="Lapidus A."/>
            <person name="Lucas S."/>
            <person name="Ovchinnikova G."/>
            <person name="Pitluck S."/>
            <person name="Tapia R."/>
            <person name="Woyke T."/>
            <person name="Boyum J."/>
            <person name="Mead D."/>
            <person name="Weimer P.J."/>
        </authorList>
    </citation>
    <scope>NUCLEOTIDE SEQUENCE [LARGE SCALE GENOMIC DNA]</scope>
    <source>
        <strain evidence="4">ATCC 27210 / DSM 20455 / JCM 14654 / NCDO 2250 / 7</strain>
        <plasmid evidence="4">pRUMAL01</plasmid>
    </source>
</reference>
<keyword evidence="3" id="KW-0614">Plasmid</keyword>
<dbReference type="RefSeq" id="WP_013483309.1">
    <property type="nucleotide sequence ID" value="NC_014824.1"/>
</dbReference>
<dbReference type="Pfam" id="PF00437">
    <property type="entry name" value="T2SSE"/>
    <property type="match status" value="1"/>
</dbReference>
<dbReference type="InterPro" id="IPR001482">
    <property type="entry name" value="T2SS/T4SS_dom"/>
</dbReference>
<dbReference type="OrthoDB" id="9810761at2"/>
<dbReference type="GO" id="GO:0016887">
    <property type="term" value="F:ATP hydrolysis activity"/>
    <property type="evidence" value="ECO:0007669"/>
    <property type="project" value="InterPro"/>
</dbReference>
<organism evidence="3 4">
    <name type="scientific">Ruminococcus albus (strain ATCC 27210 / DSM 20455 / JCM 14654 / NCDO 2250 / 7)</name>
    <dbReference type="NCBI Taxonomy" id="697329"/>
    <lineage>
        <taxon>Bacteria</taxon>
        <taxon>Bacillati</taxon>
        <taxon>Bacillota</taxon>
        <taxon>Clostridia</taxon>
        <taxon>Eubacteriales</taxon>
        <taxon>Oscillospiraceae</taxon>
        <taxon>Ruminococcus</taxon>
    </lineage>
</organism>
<dbReference type="InterPro" id="IPR050921">
    <property type="entry name" value="T4SS_GSP_E_ATPase"/>
</dbReference>